<evidence type="ECO:0000256" key="2">
    <source>
        <dbReference type="ARBA" id="ARBA00022618"/>
    </source>
</evidence>
<sequence length="119" mass="13779">MSNLAHQVQRNTESVQNPQPKTHVKRKLSRFTKGEKVLWSIAGILMLVTSIFIISNYAEMYTVNKDIQVIEQKIDQQNKKVNDLTLEKSELSEPLRIMNYAEDKLGMKFDDKNVKVVNN</sequence>
<comment type="caution">
    <text evidence="10">The sequence shown here is derived from an EMBL/GenBank/DDBJ whole genome shotgun (WGS) entry which is preliminary data.</text>
</comment>
<dbReference type="InterPro" id="IPR007060">
    <property type="entry name" value="FtsL/DivIC"/>
</dbReference>
<feature type="transmembrane region" description="Helical" evidence="7">
    <location>
        <begin position="37"/>
        <end position="58"/>
    </location>
</feature>
<dbReference type="NCBIfam" id="TIGR02209">
    <property type="entry name" value="ftsL_broad"/>
    <property type="match status" value="1"/>
</dbReference>
<keyword evidence="3 7" id="KW-0812">Transmembrane</keyword>
<organism evidence="10 11">
    <name type="scientific">Pseudalkalibacillus berkeleyi</name>
    <dbReference type="NCBI Taxonomy" id="1069813"/>
    <lineage>
        <taxon>Bacteria</taxon>
        <taxon>Bacillati</taxon>
        <taxon>Bacillota</taxon>
        <taxon>Bacilli</taxon>
        <taxon>Bacillales</taxon>
        <taxon>Fictibacillaceae</taxon>
        <taxon>Pseudalkalibacillus</taxon>
    </lineage>
</organism>
<evidence type="ECO:0000313" key="10">
    <source>
        <dbReference type="EMBL" id="MCF6137007.1"/>
    </source>
</evidence>
<dbReference type="EMBL" id="JAKIJS010000001">
    <property type="protein sequence ID" value="MCF6137007.1"/>
    <property type="molecule type" value="Genomic_DNA"/>
</dbReference>
<dbReference type="InterPro" id="IPR011922">
    <property type="entry name" value="Cell_div_FtsL"/>
</dbReference>
<evidence type="ECO:0000256" key="6">
    <source>
        <dbReference type="ARBA" id="ARBA00023306"/>
    </source>
</evidence>
<keyword evidence="2 7" id="KW-0132">Cell division</keyword>
<keyword evidence="1 7" id="KW-1003">Cell membrane</keyword>
<proteinExistence type="inferred from homology"/>
<dbReference type="Proteomes" id="UP001649381">
    <property type="component" value="Unassembled WGS sequence"/>
</dbReference>
<keyword evidence="11" id="KW-1185">Reference proteome</keyword>
<comment type="similarity">
    <text evidence="7">Belongs to the FtsL family.</text>
</comment>
<name>A0ABS9GW16_9BACL</name>
<protein>
    <recommendedName>
        <fullName evidence="7 8">Cell division protein FtsL</fullName>
    </recommendedName>
</protein>
<keyword evidence="4 7" id="KW-1133">Transmembrane helix</keyword>
<feature type="region of interest" description="Disordered" evidence="9">
    <location>
        <begin position="1"/>
        <end position="28"/>
    </location>
</feature>
<reference evidence="10 11" key="1">
    <citation type="submission" date="2022-01" db="EMBL/GenBank/DDBJ databases">
        <title>Alkalihalobacillus sp. EGI L200015, a novel bacterium isolated from a salt lake sediment.</title>
        <authorList>
            <person name="Gao L."/>
            <person name="Fang B.-Z."/>
            <person name="Li W.-J."/>
        </authorList>
    </citation>
    <scope>NUCLEOTIDE SEQUENCE [LARGE SCALE GENOMIC DNA]</scope>
    <source>
        <strain evidence="10 11">KCTC 12718</strain>
    </source>
</reference>
<evidence type="ECO:0000256" key="8">
    <source>
        <dbReference type="NCBIfam" id="TIGR02209"/>
    </source>
</evidence>
<accession>A0ABS9GW16</accession>
<evidence type="ECO:0000256" key="5">
    <source>
        <dbReference type="ARBA" id="ARBA00023136"/>
    </source>
</evidence>
<dbReference type="Pfam" id="PF04977">
    <property type="entry name" value="DivIC"/>
    <property type="match status" value="1"/>
</dbReference>
<comment type="subcellular location">
    <subcellularLocation>
        <location evidence="7">Cell membrane</location>
        <topology evidence="7">Single-pass type II membrane protein</topology>
    </subcellularLocation>
    <text evidence="7">Localizes to the division septum where it forms a ring structure.</text>
</comment>
<dbReference type="GO" id="GO:0051301">
    <property type="term" value="P:cell division"/>
    <property type="evidence" value="ECO:0007669"/>
    <property type="project" value="UniProtKB-KW"/>
</dbReference>
<evidence type="ECO:0000256" key="4">
    <source>
        <dbReference type="ARBA" id="ARBA00022989"/>
    </source>
</evidence>
<evidence type="ECO:0000256" key="3">
    <source>
        <dbReference type="ARBA" id="ARBA00022692"/>
    </source>
</evidence>
<comment type="function">
    <text evidence="7">Essential cell division protein.</text>
</comment>
<evidence type="ECO:0000256" key="7">
    <source>
        <dbReference type="HAMAP-Rule" id="MF_00910"/>
    </source>
</evidence>
<evidence type="ECO:0000313" key="11">
    <source>
        <dbReference type="Proteomes" id="UP001649381"/>
    </source>
</evidence>
<dbReference type="RefSeq" id="WP_236332245.1">
    <property type="nucleotide sequence ID" value="NZ_JAKIJS010000001.1"/>
</dbReference>
<feature type="compositionally biased region" description="Polar residues" evidence="9">
    <location>
        <begin position="1"/>
        <end position="20"/>
    </location>
</feature>
<gene>
    <name evidence="7 10" type="primary">ftsL</name>
    <name evidence="10" type="ORF">L2716_04635</name>
</gene>
<evidence type="ECO:0000256" key="9">
    <source>
        <dbReference type="SAM" id="MobiDB-lite"/>
    </source>
</evidence>
<keyword evidence="5 7" id="KW-0472">Membrane</keyword>
<keyword evidence="6 7" id="KW-0131">Cell cycle</keyword>
<evidence type="ECO:0000256" key="1">
    <source>
        <dbReference type="ARBA" id="ARBA00022475"/>
    </source>
</evidence>
<dbReference type="HAMAP" id="MF_00910">
    <property type="entry name" value="FtsL"/>
    <property type="match status" value="1"/>
</dbReference>